<dbReference type="AlphaFoldDB" id="A0A4E0PWA0"/>
<comment type="caution">
    <text evidence="2">The sequence shown here is derived from an EMBL/GenBank/DDBJ whole genome shotgun (WGS) entry which is preliminary data.</text>
</comment>
<evidence type="ECO:0000313" key="3">
    <source>
        <dbReference type="Proteomes" id="UP000297295"/>
    </source>
</evidence>
<evidence type="ECO:0000259" key="1">
    <source>
        <dbReference type="Pfam" id="PF07796"/>
    </source>
</evidence>
<dbReference type="Proteomes" id="UP000297295">
    <property type="component" value="Unassembled WGS sequence"/>
</dbReference>
<proteinExistence type="predicted"/>
<dbReference type="EMBL" id="PGGK01000008">
    <property type="protein sequence ID" value="TGC08722.1"/>
    <property type="molecule type" value="Genomic_DNA"/>
</dbReference>
<feature type="domain" description="DUF1638" evidence="1">
    <location>
        <begin position="97"/>
        <end position="269"/>
    </location>
</feature>
<accession>A0A4E0PWA0</accession>
<keyword evidence="3" id="KW-1185">Reference proteome</keyword>
<protein>
    <recommendedName>
        <fullName evidence="1">DUF1638 domain-containing protein</fullName>
    </recommendedName>
</protein>
<organism evidence="2 3">
    <name type="scientific">Methanolobus halotolerans</name>
    <dbReference type="NCBI Taxonomy" id="2052935"/>
    <lineage>
        <taxon>Archaea</taxon>
        <taxon>Methanobacteriati</taxon>
        <taxon>Methanobacteriota</taxon>
        <taxon>Stenosarchaea group</taxon>
        <taxon>Methanomicrobia</taxon>
        <taxon>Methanosarcinales</taxon>
        <taxon>Methanosarcinaceae</taxon>
        <taxon>Methanolobus</taxon>
    </lineage>
</organism>
<sequence>MLVPISKPLIQYMYKEDTCMTVMNITGCRMFEDEIIDILCRDSRIDDIIIIENEECTGMVQKMEKAGLSYRFLPLDEVSDECGSASSDSYVITINIMGLSLHGDPKCLREQVYMNVKKISDFSDGIFLFYGLCGNVLKRIDKDLEQLPCPVSILRDSDGRIVDDCIGAVVGGRKSFLKMIAGFNRKSTIVMTPMWVQNWQEMFQHSGFIENREDVEMAKFVLDSMGYEAVIKIDTGLQYTEDYDKKIEDFAKIFQLNILEIEGKQDIINDSFFGFRDRILAGKIMSSVVVSGSRDVLNEIGSESEKPMLRTV</sequence>
<evidence type="ECO:0000313" key="2">
    <source>
        <dbReference type="EMBL" id="TGC08722.1"/>
    </source>
</evidence>
<dbReference type="Pfam" id="PF07796">
    <property type="entry name" value="DUF1638"/>
    <property type="match status" value="1"/>
</dbReference>
<reference evidence="2 3" key="1">
    <citation type="submission" date="2017-11" db="EMBL/GenBank/DDBJ databases">
        <title>Isolation and Characterization of Methanogenic Archaea from Saline Meromictic Lake at Siberia.</title>
        <authorList>
            <person name="Shen Y."/>
            <person name="Huang H.-H."/>
            <person name="Lai M.-C."/>
            <person name="Chen S.-C."/>
        </authorList>
    </citation>
    <scope>NUCLEOTIDE SEQUENCE [LARGE SCALE GENOMIC DNA]</scope>
    <source>
        <strain evidence="2 3">SY-01</strain>
    </source>
</reference>
<gene>
    <name evidence="2" type="ORF">CUN85_08605</name>
</gene>
<dbReference type="InterPro" id="IPR012437">
    <property type="entry name" value="DUF1638"/>
</dbReference>
<name>A0A4E0PWA0_9EURY</name>